<proteinExistence type="predicted"/>
<organism evidence="1 2">
    <name type="scientific">Roseburia lenta</name>
    <dbReference type="NCBI Taxonomy" id="2763061"/>
    <lineage>
        <taxon>Bacteria</taxon>
        <taxon>Bacillati</taxon>
        <taxon>Bacillota</taxon>
        <taxon>Clostridia</taxon>
        <taxon>Lachnospirales</taxon>
        <taxon>Lachnospiraceae</taxon>
        <taxon>Roseburia</taxon>
    </lineage>
</organism>
<protein>
    <recommendedName>
        <fullName evidence="3">YbbR-like protein</fullName>
    </recommendedName>
</protein>
<evidence type="ECO:0008006" key="3">
    <source>
        <dbReference type="Google" id="ProtNLM"/>
    </source>
</evidence>
<dbReference type="Proteomes" id="UP000643810">
    <property type="component" value="Unassembled WGS sequence"/>
</dbReference>
<dbReference type="PANTHER" id="PTHR37804">
    <property type="entry name" value="CDAA REGULATORY PROTEIN CDAR"/>
    <property type="match status" value="1"/>
</dbReference>
<dbReference type="InterPro" id="IPR053154">
    <property type="entry name" value="c-di-AMP_regulator"/>
</dbReference>
<name>A0ABR7GGQ4_9FIRM</name>
<keyword evidence="2" id="KW-1185">Reference proteome</keyword>
<dbReference type="PANTHER" id="PTHR37804:SF1">
    <property type="entry name" value="CDAA REGULATORY PROTEIN CDAR"/>
    <property type="match status" value="1"/>
</dbReference>
<dbReference type="Gene3D" id="2.170.120.30">
    <property type="match status" value="2"/>
</dbReference>
<dbReference type="Gene3D" id="2.170.120.40">
    <property type="entry name" value="YbbR-like domain"/>
    <property type="match status" value="2"/>
</dbReference>
<evidence type="ECO:0000313" key="2">
    <source>
        <dbReference type="Proteomes" id="UP000643810"/>
    </source>
</evidence>
<comment type="caution">
    <text evidence="1">The sequence shown here is derived from an EMBL/GenBank/DDBJ whole genome shotgun (WGS) entry which is preliminary data.</text>
</comment>
<evidence type="ECO:0000313" key="1">
    <source>
        <dbReference type="EMBL" id="MBC5686636.1"/>
    </source>
</evidence>
<dbReference type="EMBL" id="JACOPG010000003">
    <property type="protein sequence ID" value="MBC5686636.1"/>
    <property type="molecule type" value="Genomic_DNA"/>
</dbReference>
<accession>A0ABR7GGQ4</accession>
<gene>
    <name evidence="1" type="ORF">H8R94_08510</name>
</gene>
<reference evidence="1 2" key="1">
    <citation type="submission" date="2020-08" db="EMBL/GenBank/DDBJ databases">
        <title>Genome public.</title>
        <authorList>
            <person name="Liu C."/>
            <person name="Sun Q."/>
        </authorList>
    </citation>
    <scope>NUCLEOTIDE SEQUENCE [LARGE SCALE GENOMIC DNA]</scope>
    <source>
        <strain evidence="1 2">NSJ-9</strain>
    </source>
</reference>
<dbReference type="Pfam" id="PF07949">
    <property type="entry name" value="YbbR"/>
    <property type="match status" value="2"/>
</dbReference>
<dbReference type="RefSeq" id="WP_118281546.1">
    <property type="nucleotide sequence ID" value="NZ_JACOPG010000003.1"/>
</dbReference>
<sequence length="415" mass="44274">MKQSITPKIKRMFLNNWGLKLLALFFSILLWLIVVNVDDPTQTKTFTTSVNVVNADVLTDAGRYYEIPEGGNTVSFRVTAKRSVMERLSGSDFTATADMNYLEDDSRVPVTITVNNNNSSITVSAKRLYLQVIIGNKMTTKHDVEVETNGNPAEGCVIDKTEVDPSSVTVSGPEDVVSTIAKVVAYVDVDGVNEDFDTDASLHFLDKNGNEIDQSRLNVNHETVKVSLTISHIKTVAVQVQTTGSLPQGLYLESVSVDPDTIEITGEADVLNEITEITISGSALDLSKLTSSLTTTVDLNTYLPSGAKVADSNAAQATVKVNVSGDETKTYRVPTANLTIKNLEDGSKAVFDATTVEVKITGKASDLADLVAENITGSVDVSGLGAGKHTVSVTLDLDSGISATAATTNITITTE</sequence>
<dbReference type="InterPro" id="IPR012505">
    <property type="entry name" value="YbbR"/>
</dbReference>